<keyword evidence="11" id="KW-1185">Reference proteome</keyword>
<dbReference type="EMBL" id="FNCA01000009">
    <property type="protein sequence ID" value="SDG21545.1"/>
    <property type="molecule type" value="Genomic_DNA"/>
</dbReference>
<dbReference type="PROSITE" id="PS00138">
    <property type="entry name" value="SUBTILASE_SER"/>
    <property type="match status" value="1"/>
</dbReference>
<dbReference type="InterPro" id="IPR034202">
    <property type="entry name" value="Subtilisin_Carlsberg-like"/>
</dbReference>
<dbReference type="InterPro" id="IPR022398">
    <property type="entry name" value="Peptidase_S8_His-AS"/>
</dbReference>
<dbReference type="InterPro" id="IPR015500">
    <property type="entry name" value="Peptidase_S8_subtilisin-rel"/>
</dbReference>
<dbReference type="SUPFAM" id="SSF52743">
    <property type="entry name" value="Subtilisin-like"/>
    <property type="match status" value="1"/>
</dbReference>
<feature type="domain" description="Peptidase S8/S53" evidence="9">
    <location>
        <begin position="113"/>
        <end position="361"/>
    </location>
</feature>
<comment type="similarity">
    <text evidence="1 7 8">Belongs to the peptidase S8 family.</text>
</comment>
<proteinExistence type="inferred from homology"/>
<evidence type="ECO:0000256" key="5">
    <source>
        <dbReference type="ARBA" id="ARBA00022825"/>
    </source>
</evidence>
<keyword evidence="2 7" id="KW-0645">Protease</keyword>
<evidence type="ECO:0000259" key="9">
    <source>
        <dbReference type="Pfam" id="PF00082"/>
    </source>
</evidence>
<evidence type="ECO:0000256" key="7">
    <source>
        <dbReference type="PROSITE-ProRule" id="PRU01240"/>
    </source>
</evidence>
<evidence type="ECO:0000256" key="1">
    <source>
        <dbReference type="ARBA" id="ARBA00011073"/>
    </source>
</evidence>
<dbReference type="PROSITE" id="PS00136">
    <property type="entry name" value="SUBTILASE_ASP"/>
    <property type="match status" value="1"/>
</dbReference>
<dbReference type="AlphaFoldDB" id="A0A7Z7AYF7"/>
<dbReference type="CDD" id="cd07477">
    <property type="entry name" value="Peptidases_S8_Subtilisin_subset"/>
    <property type="match status" value="1"/>
</dbReference>
<dbReference type="Proteomes" id="UP000199259">
    <property type="component" value="Unassembled WGS sequence"/>
</dbReference>
<dbReference type="InterPro" id="IPR023827">
    <property type="entry name" value="Peptidase_S8_Asp-AS"/>
</dbReference>
<dbReference type="OrthoDB" id="117227at2157"/>
<dbReference type="Gene3D" id="3.40.50.200">
    <property type="entry name" value="Peptidase S8/S53 domain"/>
    <property type="match status" value="1"/>
</dbReference>
<organism evidence="10 11">
    <name type="scientific">Methanolobus vulcani</name>
    <dbReference type="NCBI Taxonomy" id="38026"/>
    <lineage>
        <taxon>Archaea</taxon>
        <taxon>Methanobacteriati</taxon>
        <taxon>Methanobacteriota</taxon>
        <taxon>Stenosarchaea group</taxon>
        <taxon>Methanomicrobia</taxon>
        <taxon>Methanosarcinales</taxon>
        <taxon>Methanosarcinaceae</taxon>
        <taxon>Methanolobus</taxon>
    </lineage>
</organism>
<evidence type="ECO:0000256" key="8">
    <source>
        <dbReference type="RuleBase" id="RU003355"/>
    </source>
</evidence>
<feature type="active site" description="Charge relay system" evidence="6 7">
    <location>
        <position position="313"/>
    </location>
</feature>
<dbReference type="GO" id="GO:0004252">
    <property type="term" value="F:serine-type endopeptidase activity"/>
    <property type="evidence" value="ECO:0007669"/>
    <property type="project" value="UniProtKB-UniRule"/>
</dbReference>
<name>A0A7Z7AYF7_9EURY</name>
<evidence type="ECO:0000313" key="10">
    <source>
        <dbReference type="EMBL" id="SDG21545.1"/>
    </source>
</evidence>
<evidence type="ECO:0000256" key="4">
    <source>
        <dbReference type="ARBA" id="ARBA00022801"/>
    </source>
</evidence>
<dbReference type="InterPro" id="IPR050131">
    <property type="entry name" value="Peptidase_S8_subtilisin-like"/>
</dbReference>
<dbReference type="PANTHER" id="PTHR43806:SF11">
    <property type="entry name" value="CEREVISIN-RELATED"/>
    <property type="match status" value="1"/>
</dbReference>
<dbReference type="PRINTS" id="PR00723">
    <property type="entry name" value="SUBTILISIN"/>
</dbReference>
<feature type="active site" description="Charge relay system" evidence="6 7">
    <location>
        <position position="155"/>
    </location>
</feature>
<sequence>MNIKTIFLIAMVLLSLPLAVDAKPVIVGYTGNIDTAILEKYNISNYTIHQQINAFSANMSESSIEDLFSEKKIRYIEDDVSISIEKKETQSSQIIDWGVSEVNAPDAWNNCTGTGIKIAVVDTGISKKHPDLNVAGGVSLVGDKSSKKWDDDNGHGTHVAGIIGACNNSIGVVGVAYDSELYAVKVLDESGNGQISDVIEGIEWAVDNNMDIISMSIGTTQYSQALEEACDYAYSSDVLLVAAAGNSGDGDTTSNNVEYPAKFDSVIAVSAIDSTGTAPMWSSDGDEVELAAPGVSIYSTFLNDAYATESGTSMATPFVSGIAALIKSENPSLSSKEIRALLCSNAIDLGSSGKDPVYGFGLVTI</sequence>
<dbReference type="InterPro" id="IPR023828">
    <property type="entry name" value="Peptidase_S8_Ser-AS"/>
</dbReference>
<dbReference type="GO" id="GO:0046872">
    <property type="term" value="F:metal ion binding"/>
    <property type="evidence" value="ECO:0007669"/>
    <property type="project" value="UniProtKB-KW"/>
</dbReference>
<protein>
    <submittedName>
        <fullName evidence="10">Minor extracellular protease Epr</fullName>
    </submittedName>
</protein>
<feature type="active site" description="Charge relay system" evidence="6 7">
    <location>
        <position position="122"/>
    </location>
</feature>
<dbReference type="InterPro" id="IPR000209">
    <property type="entry name" value="Peptidase_S8/S53_dom"/>
</dbReference>
<evidence type="ECO:0000256" key="3">
    <source>
        <dbReference type="ARBA" id="ARBA00022723"/>
    </source>
</evidence>
<reference evidence="10 11" key="1">
    <citation type="submission" date="2016-10" db="EMBL/GenBank/DDBJ databases">
        <authorList>
            <person name="Varghese N."/>
            <person name="Submissions S."/>
        </authorList>
    </citation>
    <scope>NUCLEOTIDE SEQUENCE [LARGE SCALE GENOMIC DNA]</scope>
    <source>
        <strain evidence="10 11">PL 12/M</strain>
    </source>
</reference>
<evidence type="ECO:0000256" key="2">
    <source>
        <dbReference type="ARBA" id="ARBA00022670"/>
    </source>
</evidence>
<comment type="caution">
    <text evidence="10">The sequence shown here is derived from an EMBL/GenBank/DDBJ whole genome shotgun (WGS) entry which is preliminary data.</text>
</comment>
<dbReference type="InterPro" id="IPR036852">
    <property type="entry name" value="Peptidase_S8/S53_dom_sf"/>
</dbReference>
<evidence type="ECO:0000313" key="11">
    <source>
        <dbReference type="Proteomes" id="UP000199259"/>
    </source>
</evidence>
<dbReference type="GO" id="GO:0006508">
    <property type="term" value="P:proteolysis"/>
    <property type="evidence" value="ECO:0007669"/>
    <property type="project" value="UniProtKB-KW"/>
</dbReference>
<dbReference type="Pfam" id="PF00082">
    <property type="entry name" value="Peptidase_S8"/>
    <property type="match status" value="1"/>
</dbReference>
<keyword evidence="3" id="KW-0479">Metal-binding</keyword>
<keyword evidence="5 7" id="KW-0720">Serine protease</keyword>
<dbReference type="PROSITE" id="PS00137">
    <property type="entry name" value="SUBTILASE_HIS"/>
    <property type="match status" value="1"/>
</dbReference>
<accession>A0A7Z7AYF7</accession>
<evidence type="ECO:0000256" key="6">
    <source>
        <dbReference type="PIRSR" id="PIRSR615500-1"/>
    </source>
</evidence>
<gene>
    <name evidence="10" type="ORF">SAMN04488589_2439</name>
</gene>
<dbReference type="PANTHER" id="PTHR43806">
    <property type="entry name" value="PEPTIDASE S8"/>
    <property type="match status" value="1"/>
</dbReference>
<keyword evidence="4 7" id="KW-0378">Hydrolase</keyword>
<dbReference type="RefSeq" id="WP_162272984.1">
    <property type="nucleotide sequence ID" value="NZ_FNCA01000009.1"/>
</dbReference>
<dbReference type="PROSITE" id="PS51892">
    <property type="entry name" value="SUBTILASE"/>
    <property type="match status" value="1"/>
</dbReference>